<organism evidence="10 11">
    <name type="scientific">Rhizobium puerariae</name>
    <dbReference type="NCBI Taxonomy" id="1585791"/>
    <lineage>
        <taxon>Bacteria</taxon>
        <taxon>Pseudomonadati</taxon>
        <taxon>Pseudomonadota</taxon>
        <taxon>Alphaproteobacteria</taxon>
        <taxon>Hyphomicrobiales</taxon>
        <taxon>Rhizobiaceae</taxon>
        <taxon>Rhizobium/Agrobacterium group</taxon>
        <taxon>Rhizobium</taxon>
    </lineage>
</organism>
<keyword evidence="11" id="KW-1185">Reference proteome</keyword>
<evidence type="ECO:0000256" key="5">
    <source>
        <dbReference type="SAM" id="MobiDB-lite"/>
    </source>
</evidence>
<dbReference type="CDD" id="cd19411">
    <property type="entry name" value="MCP2201-like_sensor"/>
    <property type="match status" value="1"/>
</dbReference>
<dbReference type="InterPro" id="IPR047347">
    <property type="entry name" value="YvaQ-like_sensor"/>
</dbReference>
<proteinExistence type="inferred from homology"/>
<dbReference type="EMBL" id="JBHMAA010000043">
    <property type="protein sequence ID" value="MFB9952945.1"/>
    <property type="molecule type" value="Genomic_DNA"/>
</dbReference>
<dbReference type="Pfam" id="PF12729">
    <property type="entry name" value="4HB_MCP_1"/>
    <property type="match status" value="1"/>
</dbReference>
<sequence>MNFRFGIGARLYAGFGFLLLLMIGLTLFSVSKMNDVNHDLMQINEVNSVKQRFAINFRGSVHDRSIAIRDVVLHEDPAGRQAAIDLIAKLAATYAENEQKMNAMIAVPGAATEPEKVIVAEIADVQAKTNPVVADIIARQMANDGVQAKKILLDQAAPLFVSWLKAINKFIDYQENLNKSVGGNVSSVVAGFQTLALGSLGCAVLLAVMAAFLATRSITLPMTKLQLALRRMAEGNTESTSDLEERSDEVGDLAKAVGAVRDAVTAEAEVRAEADARRAANENAQLEATAAEREALSSQTNDAVRQLGNALEEMAAGNLDVRLDMPFAASLDMLRVNFNNSVEQLQMALQTISENALSIDAGAREISDASNDLARRTEQQAASIEQTAAALDEISTTVQDSTRRAEEAGSLVARTRANAERSGEVVKRAVSAMSQIEGSSNEINNIISVIDDIAFQTNLLALNAGVEAARAGEAGKGFAVVAQEVRELAQRSANAAKEIKQLISNSGDQVRSGVTLVGETGTALSEIVGEVQEINRHVSSIVEAAKEQSTALKEINAAVNSLDQSTQKNAAMVEETSAASHKLADEASSLTGQLSKFRFQGSGGMAHAQSAPQRNAPAALVRKVASAFSSGAAAKEWREF</sequence>
<dbReference type="CDD" id="cd11386">
    <property type="entry name" value="MCP_signal"/>
    <property type="match status" value="1"/>
</dbReference>
<feature type="coiled-coil region" evidence="4">
    <location>
        <begin position="269"/>
        <end position="301"/>
    </location>
</feature>
<keyword evidence="6" id="KW-0812">Transmembrane</keyword>
<dbReference type="InterPro" id="IPR000727">
    <property type="entry name" value="T_SNARE_dom"/>
</dbReference>
<dbReference type="PROSITE" id="PS50111">
    <property type="entry name" value="CHEMOTAXIS_TRANSDUC_2"/>
    <property type="match status" value="1"/>
</dbReference>
<accession>A0ABV6AUF0</accession>
<keyword evidence="6" id="KW-1133">Transmembrane helix</keyword>
<evidence type="ECO:0000256" key="1">
    <source>
        <dbReference type="ARBA" id="ARBA00022500"/>
    </source>
</evidence>
<dbReference type="InterPro" id="IPR004090">
    <property type="entry name" value="Chemotax_Me-accpt_rcpt"/>
</dbReference>
<dbReference type="RefSeq" id="WP_377265745.1">
    <property type="nucleotide sequence ID" value="NZ_JBHMAA010000043.1"/>
</dbReference>
<feature type="domain" description="HAMP" evidence="9">
    <location>
        <begin position="216"/>
        <end position="269"/>
    </location>
</feature>
<dbReference type="Gene3D" id="1.10.287.950">
    <property type="entry name" value="Methyl-accepting chemotaxis protein"/>
    <property type="match status" value="1"/>
</dbReference>
<feature type="domain" description="HAMP" evidence="9">
    <location>
        <begin position="298"/>
        <end position="350"/>
    </location>
</feature>
<evidence type="ECO:0000259" key="9">
    <source>
        <dbReference type="PROSITE" id="PS50885"/>
    </source>
</evidence>
<feature type="domain" description="Methyl-accepting transducer" evidence="7">
    <location>
        <begin position="355"/>
        <end position="584"/>
    </location>
</feature>
<keyword evidence="3" id="KW-0807">Transducer</keyword>
<evidence type="ECO:0000313" key="11">
    <source>
        <dbReference type="Proteomes" id="UP001589692"/>
    </source>
</evidence>
<dbReference type="Pfam" id="PF00015">
    <property type="entry name" value="MCPsignal"/>
    <property type="match status" value="1"/>
</dbReference>
<feature type="domain" description="T-SNARE coiled-coil homology" evidence="8">
    <location>
        <begin position="346"/>
        <end position="408"/>
    </location>
</feature>
<gene>
    <name evidence="10" type="ORF">ACFFP0_29230</name>
</gene>
<dbReference type="PROSITE" id="PS50885">
    <property type="entry name" value="HAMP"/>
    <property type="match status" value="2"/>
</dbReference>
<keyword evidence="6" id="KW-0472">Membrane</keyword>
<dbReference type="SUPFAM" id="SSF158472">
    <property type="entry name" value="HAMP domain-like"/>
    <property type="match status" value="1"/>
</dbReference>
<evidence type="ECO:0000256" key="6">
    <source>
        <dbReference type="SAM" id="Phobius"/>
    </source>
</evidence>
<feature type="transmembrane region" description="Helical" evidence="6">
    <location>
        <begin position="12"/>
        <end position="31"/>
    </location>
</feature>
<evidence type="ECO:0000259" key="8">
    <source>
        <dbReference type="PROSITE" id="PS50192"/>
    </source>
</evidence>
<protein>
    <submittedName>
        <fullName evidence="10">Methyl-accepting chemotaxis protein</fullName>
    </submittedName>
</protein>
<dbReference type="Gene3D" id="6.10.340.10">
    <property type="match status" value="1"/>
</dbReference>
<dbReference type="InterPro" id="IPR003660">
    <property type="entry name" value="HAMP_dom"/>
</dbReference>
<dbReference type="Proteomes" id="UP001589692">
    <property type="component" value="Unassembled WGS sequence"/>
</dbReference>
<dbReference type="Pfam" id="PF00672">
    <property type="entry name" value="HAMP"/>
    <property type="match status" value="2"/>
</dbReference>
<feature type="region of interest" description="Disordered" evidence="5">
    <location>
        <begin position="395"/>
        <end position="416"/>
    </location>
</feature>
<dbReference type="PANTHER" id="PTHR43531">
    <property type="entry name" value="PROTEIN ICFG"/>
    <property type="match status" value="1"/>
</dbReference>
<dbReference type="InterPro" id="IPR004089">
    <property type="entry name" value="MCPsignal_dom"/>
</dbReference>
<dbReference type="SMART" id="SM00304">
    <property type="entry name" value="HAMP"/>
    <property type="match status" value="2"/>
</dbReference>
<dbReference type="PANTHER" id="PTHR43531:SF11">
    <property type="entry name" value="METHYL-ACCEPTING CHEMOTAXIS PROTEIN 3"/>
    <property type="match status" value="1"/>
</dbReference>
<evidence type="ECO:0000256" key="4">
    <source>
        <dbReference type="SAM" id="Coils"/>
    </source>
</evidence>
<dbReference type="PRINTS" id="PR00260">
    <property type="entry name" value="CHEMTRNSDUCR"/>
</dbReference>
<comment type="caution">
    <text evidence="10">The sequence shown here is derived from an EMBL/GenBank/DDBJ whole genome shotgun (WGS) entry which is preliminary data.</text>
</comment>
<dbReference type="PROSITE" id="PS50192">
    <property type="entry name" value="T_SNARE"/>
    <property type="match status" value="1"/>
</dbReference>
<name>A0ABV6AUF0_9HYPH</name>
<evidence type="ECO:0000256" key="3">
    <source>
        <dbReference type="PROSITE-ProRule" id="PRU00284"/>
    </source>
</evidence>
<reference evidence="10 11" key="1">
    <citation type="submission" date="2024-09" db="EMBL/GenBank/DDBJ databases">
        <authorList>
            <person name="Sun Q."/>
            <person name="Mori K."/>
        </authorList>
    </citation>
    <scope>NUCLEOTIDE SEQUENCE [LARGE SCALE GENOMIC DNA]</scope>
    <source>
        <strain evidence="10 11">TBRC 4938</strain>
    </source>
</reference>
<dbReference type="InterPro" id="IPR051310">
    <property type="entry name" value="MCP_chemotaxis"/>
</dbReference>
<dbReference type="SUPFAM" id="SSF58104">
    <property type="entry name" value="Methyl-accepting chemotaxis protein (MCP) signaling domain"/>
    <property type="match status" value="1"/>
</dbReference>
<evidence type="ECO:0000313" key="10">
    <source>
        <dbReference type="EMBL" id="MFB9952945.1"/>
    </source>
</evidence>
<dbReference type="InterPro" id="IPR024478">
    <property type="entry name" value="HlyB_4HB_MCP"/>
</dbReference>
<evidence type="ECO:0000259" key="7">
    <source>
        <dbReference type="PROSITE" id="PS50111"/>
    </source>
</evidence>
<keyword evidence="4" id="KW-0175">Coiled coil</keyword>
<keyword evidence="1" id="KW-0145">Chemotaxis</keyword>
<dbReference type="SMART" id="SM00283">
    <property type="entry name" value="MA"/>
    <property type="match status" value="1"/>
</dbReference>
<evidence type="ECO:0000256" key="2">
    <source>
        <dbReference type="ARBA" id="ARBA00029447"/>
    </source>
</evidence>
<comment type="similarity">
    <text evidence="2">Belongs to the methyl-accepting chemotaxis (MCP) protein family.</text>
</comment>